<feature type="region of interest" description="Disordered" evidence="1">
    <location>
        <begin position="39"/>
        <end position="62"/>
    </location>
</feature>
<protein>
    <submittedName>
        <fullName evidence="2">Uncharacterized protein</fullName>
    </submittedName>
</protein>
<feature type="region of interest" description="Disordered" evidence="1">
    <location>
        <begin position="1"/>
        <end position="21"/>
    </location>
</feature>
<proteinExistence type="predicted"/>
<accession>A0A8K0NFP8</accession>
<evidence type="ECO:0000313" key="2">
    <source>
        <dbReference type="EMBL" id="KAG5919549.1"/>
    </source>
</evidence>
<keyword evidence="3" id="KW-1185">Reference proteome</keyword>
<sequence>MPARPDLQLSTGHQPCDVRRPRFHEDFDAPFSEALLRAAPPSPALTATSSYAGSPSSEHPGD</sequence>
<gene>
    <name evidence="2" type="ORF">E4U42_006491</name>
</gene>
<dbReference type="AlphaFoldDB" id="A0A8K0NFP8"/>
<feature type="non-terminal residue" evidence="2">
    <location>
        <position position="62"/>
    </location>
</feature>
<dbReference type="Proteomes" id="UP000811619">
    <property type="component" value="Unassembled WGS sequence"/>
</dbReference>
<comment type="caution">
    <text evidence="2">The sequence shown here is derived from an EMBL/GenBank/DDBJ whole genome shotgun (WGS) entry which is preliminary data.</text>
</comment>
<dbReference type="EMBL" id="SRPY01000664">
    <property type="protein sequence ID" value="KAG5919549.1"/>
    <property type="molecule type" value="Genomic_DNA"/>
</dbReference>
<feature type="compositionally biased region" description="Low complexity" evidence="1">
    <location>
        <begin position="39"/>
        <end position="52"/>
    </location>
</feature>
<organism evidence="2 3">
    <name type="scientific">Claviceps africana</name>
    <dbReference type="NCBI Taxonomy" id="83212"/>
    <lineage>
        <taxon>Eukaryota</taxon>
        <taxon>Fungi</taxon>
        <taxon>Dikarya</taxon>
        <taxon>Ascomycota</taxon>
        <taxon>Pezizomycotina</taxon>
        <taxon>Sordariomycetes</taxon>
        <taxon>Hypocreomycetidae</taxon>
        <taxon>Hypocreales</taxon>
        <taxon>Clavicipitaceae</taxon>
        <taxon>Claviceps</taxon>
    </lineage>
</organism>
<feature type="compositionally biased region" description="Polar residues" evidence="1">
    <location>
        <begin position="53"/>
        <end position="62"/>
    </location>
</feature>
<reference evidence="2" key="1">
    <citation type="journal article" date="2020" name="bioRxiv">
        <title>Whole genome comparisons of ergot fungi reveals the divergence and evolution of species within the genus Claviceps are the result of varying mechanisms driving genome evolution and host range expansion.</title>
        <authorList>
            <person name="Wyka S.A."/>
            <person name="Mondo S.J."/>
            <person name="Liu M."/>
            <person name="Dettman J."/>
            <person name="Nalam V."/>
            <person name="Broders K.D."/>
        </authorList>
    </citation>
    <scope>NUCLEOTIDE SEQUENCE</scope>
    <source>
        <strain evidence="2">CCC 489</strain>
    </source>
</reference>
<evidence type="ECO:0000313" key="3">
    <source>
        <dbReference type="Proteomes" id="UP000811619"/>
    </source>
</evidence>
<name>A0A8K0NFP8_9HYPO</name>
<evidence type="ECO:0000256" key="1">
    <source>
        <dbReference type="SAM" id="MobiDB-lite"/>
    </source>
</evidence>
<dbReference type="OrthoDB" id="4939977at2759"/>